<dbReference type="InterPro" id="IPR050564">
    <property type="entry name" value="F420-G6PD/mer"/>
</dbReference>
<dbReference type="InterPro" id="IPR011251">
    <property type="entry name" value="Luciferase-like_dom"/>
</dbReference>
<dbReference type="InterPro" id="IPR019922">
    <property type="entry name" value="Lucif-like_OxRdatse_MSMEG_4141"/>
</dbReference>
<dbReference type="AlphaFoldDB" id="A0A2M9G3H2"/>
<dbReference type="OrthoDB" id="4760590at2"/>
<dbReference type="InterPro" id="IPR036661">
    <property type="entry name" value="Luciferase-like_sf"/>
</dbReference>
<dbReference type="NCBIfam" id="TIGR03620">
    <property type="entry name" value="F420_MSMEG_4141"/>
    <property type="match status" value="1"/>
</dbReference>
<proteinExistence type="predicted"/>
<dbReference type="RefSeq" id="WP_109795424.1">
    <property type="nucleotide sequence ID" value="NZ_PHIG01000029.1"/>
</dbReference>
<comment type="caution">
    <text evidence="2">The sequence shown here is derived from an EMBL/GenBank/DDBJ whole genome shotgun (WGS) entry which is preliminary data.</text>
</comment>
<dbReference type="PANTHER" id="PTHR43244:SF2">
    <property type="entry name" value="CONSERVED HYPOTHETICAL ALANINE AND PROLINE-RICH PROTEIN"/>
    <property type="match status" value="1"/>
</dbReference>
<gene>
    <name evidence="2" type="ORF">CVT23_07455</name>
</gene>
<keyword evidence="3" id="KW-1185">Reference proteome</keyword>
<dbReference type="EMBL" id="PHIG01000029">
    <property type="protein sequence ID" value="PJK30226.1"/>
    <property type="molecule type" value="Genomic_DNA"/>
</dbReference>
<evidence type="ECO:0000259" key="1">
    <source>
        <dbReference type="Pfam" id="PF00296"/>
    </source>
</evidence>
<organism evidence="2 3">
    <name type="scientific">Minwuia thermotolerans</name>
    <dbReference type="NCBI Taxonomy" id="2056226"/>
    <lineage>
        <taxon>Bacteria</taxon>
        <taxon>Pseudomonadati</taxon>
        <taxon>Pseudomonadota</taxon>
        <taxon>Alphaproteobacteria</taxon>
        <taxon>Minwuiales</taxon>
        <taxon>Minwuiaceae</taxon>
        <taxon>Minwuia</taxon>
    </lineage>
</organism>
<name>A0A2M9G3H2_9PROT</name>
<dbReference type="Pfam" id="PF00296">
    <property type="entry name" value="Bac_luciferase"/>
    <property type="match status" value="1"/>
</dbReference>
<accession>A0A2M9G3H2</accession>
<feature type="domain" description="Luciferase-like" evidence="1">
    <location>
        <begin position="8"/>
        <end position="226"/>
    </location>
</feature>
<dbReference type="Gene3D" id="3.20.20.30">
    <property type="entry name" value="Luciferase-like domain"/>
    <property type="match status" value="2"/>
</dbReference>
<reference evidence="2 3" key="1">
    <citation type="submission" date="2017-11" db="EMBL/GenBank/DDBJ databases">
        <title>Draft genome sequence of Rhizobiales bacterium SY3-13.</title>
        <authorList>
            <person name="Sun C."/>
        </authorList>
    </citation>
    <scope>NUCLEOTIDE SEQUENCE [LARGE SCALE GENOMIC DNA]</scope>
    <source>
        <strain evidence="2 3">SY3-13</strain>
    </source>
</reference>
<dbReference type="Proteomes" id="UP000229498">
    <property type="component" value="Unassembled WGS sequence"/>
</dbReference>
<evidence type="ECO:0000313" key="3">
    <source>
        <dbReference type="Proteomes" id="UP000229498"/>
    </source>
</evidence>
<dbReference type="PANTHER" id="PTHR43244">
    <property type="match status" value="1"/>
</dbReference>
<dbReference type="SUPFAM" id="SSF51679">
    <property type="entry name" value="Bacterial luciferase-like"/>
    <property type="match status" value="1"/>
</dbReference>
<evidence type="ECO:0000313" key="2">
    <source>
        <dbReference type="EMBL" id="PJK30226.1"/>
    </source>
</evidence>
<protein>
    <submittedName>
        <fullName evidence="2">LLM class F420-dependent oxidoreductase</fullName>
    </submittedName>
</protein>
<sequence>MEKIGRLGVWYATHKFDAAQLRGFARQVEALGYAALWYPESVGYESMAQGAFLLGQTERLLVGSSIASIYARDAFAARQGHMTLNAISGGRFMLGLGVSHAPMVERLRGHSYGKPLAAMREYLTALRGKDGPGLDDPSRTTFVAALGPRMLDLAREMTAGAIPYNVTPEHTRRAREALGPEKWLCVEQKICLETDKARARHLARKELERYMPLPNYRNNWLRLGFTEDELADGGNDHFLDAMVANGDEAAIRAVVDAHFEAGADHVCIQPVHAPDDVKAPGRMLAAFAPFE</sequence>
<dbReference type="GO" id="GO:0016705">
    <property type="term" value="F:oxidoreductase activity, acting on paired donors, with incorporation or reduction of molecular oxygen"/>
    <property type="evidence" value="ECO:0007669"/>
    <property type="project" value="InterPro"/>
</dbReference>